<dbReference type="AlphaFoldDB" id="A0A498HEC6"/>
<gene>
    <name evidence="2" type="ORF">DVH24_027814</name>
</gene>
<accession>A0A498HEC6</accession>
<dbReference type="EMBL" id="RDQH01000343">
    <property type="protein sequence ID" value="RXH67667.1"/>
    <property type="molecule type" value="Genomic_DNA"/>
</dbReference>
<proteinExistence type="predicted"/>
<protein>
    <submittedName>
        <fullName evidence="2">Uncharacterized protein</fullName>
    </submittedName>
</protein>
<feature type="region of interest" description="Disordered" evidence="1">
    <location>
        <begin position="24"/>
        <end position="51"/>
    </location>
</feature>
<comment type="caution">
    <text evidence="2">The sequence shown here is derived from an EMBL/GenBank/DDBJ whole genome shotgun (WGS) entry which is preliminary data.</text>
</comment>
<feature type="region of interest" description="Disordered" evidence="1">
    <location>
        <begin position="85"/>
        <end position="109"/>
    </location>
</feature>
<name>A0A498HEC6_MALDO</name>
<organism evidence="2 3">
    <name type="scientific">Malus domestica</name>
    <name type="common">Apple</name>
    <name type="synonym">Pyrus malus</name>
    <dbReference type="NCBI Taxonomy" id="3750"/>
    <lineage>
        <taxon>Eukaryota</taxon>
        <taxon>Viridiplantae</taxon>
        <taxon>Streptophyta</taxon>
        <taxon>Embryophyta</taxon>
        <taxon>Tracheophyta</taxon>
        <taxon>Spermatophyta</taxon>
        <taxon>Magnoliopsida</taxon>
        <taxon>eudicotyledons</taxon>
        <taxon>Gunneridae</taxon>
        <taxon>Pentapetalae</taxon>
        <taxon>rosids</taxon>
        <taxon>fabids</taxon>
        <taxon>Rosales</taxon>
        <taxon>Rosaceae</taxon>
        <taxon>Amygdaloideae</taxon>
        <taxon>Maleae</taxon>
        <taxon>Malus</taxon>
    </lineage>
</organism>
<evidence type="ECO:0000256" key="1">
    <source>
        <dbReference type="SAM" id="MobiDB-lite"/>
    </source>
</evidence>
<feature type="compositionally biased region" description="Basic residues" evidence="1">
    <location>
        <begin position="90"/>
        <end position="101"/>
    </location>
</feature>
<keyword evidence="3" id="KW-1185">Reference proteome</keyword>
<dbReference type="Proteomes" id="UP000290289">
    <property type="component" value="Chromosome 17"/>
</dbReference>
<sequence>MSLRSLPSKPKILHYIFHSLLSPSKPNAHRHPFSSLTHHNPPSPPSPHLVSEFSHILSDHRNPHHNLELSLNALSTQISTNLVEQEAATRKRTRMKVAKGRCRGEEATRKKMRRKVAKGRC</sequence>
<reference evidence="2 3" key="1">
    <citation type="submission" date="2018-10" db="EMBL/GenBank/DDBJ databases">
        <title>A high-quality apple genome assembly.</title>
        <authorList>
            <person name="Hu J."/>
        </authorList>
    </citation>
    <scope>NUCLEOTIDE SEQUENCE [LARGE SCALE GENOMIC DNA]</scope>
    <source>
        <strain evidence="3">cv. HFTH1</strain>
        <tissue evidence="2">Young leaf</tissue>
    </source>
</reference>
<evidence type="ECO:0000313" key="2">
    <source>
        <dbReference type="EMBL" id="RXH67667.1"/>
    </source>
</evidence>
<evidence type="ECO:0000313" key="3">
    <source>
        <dbReference type="Proteomes" id="UP000290289"/>
    </source>
</evidence>